<dbReference type="GO" id="GO:0005524">
    <property type="term" value="F:ATP binding"/>
    <property type="evidence" value="ECO:0007669"/>
    <property type="project" value="UniProtKB-UniRule"/>
</dbReference>
<dbReference type="Proteomes" id="UP000515312">
    <property type="component" value="Chromosome"/>
</dbReference>
<dbReference type="InterPro" id="IPR018095">
    <property type="entry name" value="Thymidylate_kin_CS"/>
</dbReference>
<evidence type="ECO:0000256" key="4">
    <source>
        <dbReference type="ARBA" id="ARBA00022679"/>
    </source>
</evidence>
<evidence type="ECO:0000313" key="15">
    <source>
        <dbReference type="Proteomes" id="UP000515312"/>
    </source>
</evidence>
<feature type="binding site" evidence="12">
    <location>
        <begin position="11"/>
        <end position="18"/>
    </location>
    <ligand>
        <name>ATP</name>
        <dbReference type="ChEBI" id="CHEBI:30616"/>
    </ligand>
</feature>
<dbReference type="GO" id="GO:0006233">
    <property type="term" value="P:dTDP biosynthetic process"/>
    <property type="evidence" value="ECO:0007669"/>
    <property type="project" value="InterPro"/>
</dbReference>
<comment type="function">
    <text evidence="11 12">Phosphorylation of dTMP to form dTDP in both de novo and salvage pathways of dTTP synthesis.</text>
</comment>
<evidence type="ECO:0000256" key="7">
    <source>
        <dbReference type="ARBA" id="ARBA00022777"/>
    </source>
</evidence>
<dbReference type="SUPFAM" id="SSF52540">
    <property type="entry name" value="P-loop containing nucleoside triphosphate hydrolases"/>
    <property type="match status" value="1"/>
</dbReference>
<dbReference type="HAMAP" id="MF_00165">
    <property type="entry name" value="Thymidylate_kinase"/>
    <property type="match status" value="1"/>
</dbReference>
<dbReference type="NCBIfam" id="TIGR00041">
    <property type="entry name" value="DTMP_kinase"/>
    <property type="match status" value="1"/>
</dbReference>
<dbReference type="KEGG" id="adin:H7849_11020"/>
<keyword evidence="8 12" id="KW-0067">ATP-binding</keyword>
<reference evidence="14 15" key="1">
    <citation type="submission" date="2020-08" db="EMBL/GenBank/DDBJ databases">
        <title>Edaphobacter telluris sp. nov. and Acidobacterium dinghuensis sp. nov., two acidobacteria isolated from forest soil.</title>
        <authorList>
            <person name="Fu J."/>
            <person name="Qiu L."/>
        </authorList>
    </citation>
    <scope>NUCLEOTIDE SEQUENCE [LARGE SCALE GENOMIC DNA]</scope>
    <source>
        <strain evidence="14">4Y35</strain>
    </source>
</reference>
<evidence type="ECO:0000256" key="8">
    <source>
        <dbReference type="ARBA" id="ARBA00022840"/>
    </source>
</evidence>
<evidence type="ECO:0000256" key="6">
    <source>
        <dbReference type="ARBA" id="ARBA00022741"/>
    </source>
</evidence>
<evidence type="ECO:0000256" key="2">
    <source>
        <dbReference type="ARBA" id="ARBA00012980"/>
    </source>
</evidence>
<evidence type="ECO:0000256" key="12">
    <source>
        <dbReference type="HAMAP-Rule" id="MF_00165"/>
    </source>
</evidence>
<proteinExistence type="inferred from homology"/>
<dbReference type="GO" id="GO:0006227">
    <property type="term" value="P:dUDP biosynthetic process"/>
    <property type="evidence" value="ECO:0007669"/>
    <property type="project" value="TreeGrafter"/>
</dbReference>
<evidence type="ECO:0000256" key="5">
    <source>
        <dbReference type="ARBA" id="ARBA00022727"/>
    </source>
</evidence>
<dbReference type="CDD" id="cd01672">
    <property type="entry name" value="TMPK"/>
    <property type="match status" value="1"/>
</dbReference>
<dbReference type="GO" id="GO:0004798">
    <property type="term" value="F:dTMP kinase activity"/>
    <property type="evidence" value="ECO:0007669"/>
    <property type="project" value="UniProtKB-UniRule"/>
</dbReference>
<dbReference type="GO" id="GO:0006235">
    <property type="term" value="P:dTTP biosynthetic process"/>
    <property type="evidence" value="ECO:0007669"/>
    <property type="project" value="UniProtKB-UniRule"/>
</dbReference>
<comment type="catalytic activity">
    <reaction evidence="10 12">
        <text>dTMP + ATP = dTDP + ADP</text>
        <dbReference type="Rhea" id="RHEA:13517"/>
        <dbReference type="ChEBI" id="CHEBI:30616"/>
        <dbReference type="ChEBI" id="CHEBI:58369"/>
        <dbReference type="ChEBI" id="CHEBI:63528"/>
        <dbReference type="ChEBI" id="CHEBI:456216"/>
        <dbReference type="EC" id="2.7.4.9"/>
    </reaction>
</comment>
<organism evidence="14 15">
    <name type="scientific">Alloacidobacterium dinghuense</name>
    <dbReference type="NCBI Taxonomy" id="2763107"/>
    <lineage>
        <taxon>Bacteria</taxon>
        <taxon>Pseudomonadati</taxon>
        <taxon>Acidobacteriota</taxon>
        <taxon>Terriglobia</taxon>
        <taxon>Terriglobales</taxon>
        <taxon>Acidobacteriaceae</taxon>
        <taxon>Alloacidobacterium</taxon>
    </lineage>
</organism>
<dbReference type="Gene3D" id="3.40.50.300">
    <property type="entry name" value="P-loop containing nucleotide triphosphate hydrolases"/>
    <property type="match status" value="1"/>
</dbReference>
<accession>A0A7G8BPA3</accession>
<name>A0A7G8BPA3_9BACT</name>
<keyword evidence="5 12" id="KW-0545">Nucleotide biosynthesis</keyword>
<dbReference type="InterPro" id="IPR039430">
    <property type="entry name" value="Thymidylate_kin-like_dom"/>
</dbReference>
<keyword evidence="15" id="KW-1185">Reference proteome</keyword>
<dbReference type="PANTHER" id="PTHR10344:SF4">
    <property type="entry name" value="UMP-CMP KINASE 2, MITOCHONDRIAL"/>
    <property type="match status" value="1"/>
</dbReference>
<feature type="domain" description="Thymidylate kinase-like" evidence="13">
    <location>
        <begin position="9"/>
        <end position="206"/>
    </location>
</feature>
<evidence type="ECO:0000259" key="13">
    <source>
        <dbReference type="Pfam" id="PF02223"/>
    </source>
</evidence>
<keyword evidence="4 12" id="KW-0808">Transferase</keyword>
<comment type="similarity">
    <text evidence="1 12">Belongs to the thymidylate kinase family.</text>
</comment>
<keyword evidence="7 12" id="KW-0418">Kinase</keyword>
<dbReference type="InterPro" id="IPR027417">
    <property type="entry name" value="P-loop_NTPase"/>
</dbReference>
<evidence type="ECO:0000256" key="1">
    <source>
        <dbReference type="ARBA" id="ARBA00009776"/>
    </source>
</evidence>
<sequence length="216" mass="24287">MDRGFFLTFEGLDGSGKTTQIRKLTGWLEAQGRQVVVTRQPGATVIGERIRKLLLASSTENLAPRAELGLMFSDRAQAIAEIISPALQAGKVVVCDRYTDSTEAYQGGGRQLGSEVVLQLHEVMCGGLQPDLTILLLPDFDASLTRARRRNTRMEKSGKDEGRFEREDEAFYRRVYDKYREIAARDTLRVVTMEGDADIEKVHQRIVRVVEERLAL</sequence>
<dbReference type="GO" id="GO:0005829">
    <property type="term" value="C:cytosol"/>
    <property type="evidence" value="ECO:0007669"/>
    <property type="project" value="TreeGrafter"/>
</dbReference>
<evidence type="ECO:0000256" key="10">
    <source>
        <dbReference type="ARBA" id="ARBA00048743"/>
    </source>
</evidence>
<dbReference type="AlphaFoldDB" id="A0A7G8BPA3"/>
<protein>
    <recommendedName>
        <fullName evidence="3 12">Thymidylate kinase</fullName>
        <ecNumber evidence="2 12">2.7.4.9</ecNumber>
    </recommendedName>
    <alternativeName>
        <fullName evidence="9 12">dTMP kinase</fullName>
    </alternativeName>
</protein>
<keyword evidence="6 12" id="KW-0547">Nucleotide-binding</keyword>
<evidence type="ECO:0000313" key="14">
    <source>
        <dbReference type="EMBL" id="QNI34373.1"/>
    </source>
</evidence>
<dbReference type="FunFam" id="3.40.50.300:FF:000225">
    <property type="entry name" value="Thymidylate kinase"/>
    <property type="match status" value="1"/>
</dbReference>
<evidence type="ECO:0000256" key="11">
    <source>
        <dbReference type="ARBA" id="ARBA00057735"/>
    </source>
</evidence>
<evidence type="ECO:0000256" key="3">
    <source>
        <dbReference type="ARBA" id="ARBA00017144"/>
    </source>
</evidence>
<dbReference type="InterPro" id="IPR018094">
    <property type="entry name" value="Thymidylate_kinase"/>
</dbReference>
<dbReference type="Pfam" id="PF02223">
    <property type="entry name" value="Thymidylate_kin"/>
    <property type="match status" value="1"/>
</dbReference>
<dbReference type="RefSeq" id="WP_186746496.1">
    <property type="nucleotide sequence ID" value="NZ_CP060394.1"/>
</dbReference>
<dbReference type="PROSITE" id="PS01331">
    <property type="entry name" value="THYMIDYLATE_KINASE"/>
    <property type="match status" value="1"/>
</dbReference>
<dbReference type="EC" id="2.7.4.9" evidence="2 12"/>
<dbReference type="PANTHER" id="PTHR10344">
    <property type="entry name" value="THYMIDYLATE KINASE"/>
    <property type="match status" value="1"/>
</dbReference>
<dbReference type="EMBL" id="CP060394">
    <property type="protein sequence ID" value="QNI34373.1"/>
    <property type="molecule type" value="Genomic_DNA"/>
</dbReference>
<gene>
    <name evidence="12 14" type="primary">tmk</name>
    <name evidence="14" type="ORF">H7849_11020</name>
</gene>
<evidence type="ECO:0000256" key="9">
    <source>
        <dbReference type="ARBA" id="ARBA00029962"/>
    </source>
</evidence>